<protein>
    <submittedName>
        <fullName evidence="2">Uncharacterized protein</fullName>
    </submittedName>
</protein>
<feature type="compositionally biased region" description="Polar residues" evidence="1">
    <location>
        <begin position="45"/>
        <end position="73"/>
    </location>
</feature>
<dbReference type="PhylomeDB" id="S8BCU6"/>
<evidence type="ECO:0000313" key="2">
    <source>
        <dbReference type="EMBL" id="EPS32767.1"/>
    </source>
</evidence>
<feature type="compositionally biased region" description="Low complexity" evidence="1">
    <location>
        <begin position="462"/>
        <end position="477"/>
    </location>
</feature>
<dbReference type="HOGENOM" id="CLU_037529_2_0_1"/>
<feature type="compositionally biased region" description="Polar residues" evidence="1">
    <location>
        <begin position="257"/>
        <end position="268"/>
    </location>
</feature>
<feature type="compositionally biased region" description="Basic and acidic residues" evidence="1">
    <location>
        <begin position="7"/>
        <end position="23"/>
    </location>
</feature>
<feature type="compositionally biased region" description="Basic and acidic residues" evidence="1">
    <location>
        <begin position="483"/>
        <end position="501"/>
    </location>
</feature>
<keyword evidence="3" id="KW-1185">Reference proteome</keyword>
<gene>
    <name evidence="2" type="ORF">PDE_07727</name>
</gene>
<dbReference type="AlphaFoldDB" id="S8BCU6"/>
<proteinExistence type="predicted"/>
<dbReference type="Proteomes" id="UP000019376">
    <property type="component" value="Unassembled WGS sequence"/>
</dbReference>
<feature type="compositionally biased region" description="Basic and acidic residues" evidence="1">
    <location>
        <begin position="396"/>
        <end position="413"/>
    </location>
</feature>
<dbReference type="STRING" id="933388.S8BCU6"/>
<feature type="compositionally biased region" description="Low complexity" evidence="1">
    <location>
        <begin position="95"/>
        <end position="107"/>
    </location>
</feature>
<dbReference type="PANTHER" id="PTHR39606:SF1">
    <property type="entry name" value="CELL SURFACE PROTEIN"/>
    <property type="match status" value="1"/>
</dbReference>
<evidence type="ECO:0000313" key="3">
    <source>
        <dbReference type="Proteomes" id="UP000019376"/>
    </source>
</evidence>
<evidence type="ECO:0000256" key="1">
    <source>
        <dbReference type="SAM" id="MobiDB-lite"/>
    </source>
</evidence>
<feature type="compositionally biased region" description="Basic and acidic residues" evidence="1">
    <location>
        <begin position="309"/>
        <end position="321"/>
    </location>
</feature>
<feature type="compositionally biased region" description="Basic and acidic residues" evidence="1">
    <location>
        <begin position="76"/>
        <end position="87"/>
    </location>
</feature>
<dbReference type="EMBL" id="KB644414">
    <property type="protein sequence ID" value="EPS32767.1"/>
    <property type="molecule type" value="Genomic_DNA"/>
</dbReference>
<feature type="region of interest" description="Disordered" evidence="1">
    <location>
        <begin position="291"/>
        <end position="511"/>
    </location>
</feature>
<feature type="compositionally biased region" description="Gly residues" evidence="1">
    <location>
        <begin position="186"/>
        <end position="197"/>
    </location>
</feature>
<sequence length="511" mass="51032">MSSIIHKVKDAVSGHSDKSHESSHSSNTTSTTQHPHSTTGHSSHEPMSTTGTGANAYDSTHSSNHGPHQSNVANKADPRVDSDRDGRAAYGHNATSSGMNTHHTTTGTGAGAGLAGVGHSSHEPMSTAGTGVNAYDSTHSSNHGPHQSNVANKADPRVDSDRDGRAAYGHNSTSSGMNTHSTTTGAGAGLAGAGLAGAGHSSHGAGHSSHEPLGTGAGANTYNSTHSSSHGPHQSNVANKVDPRVDSDRDGRAAYGHNSTSSGLNSHHTATGAGVGAGAGLATGAAAHELGSSHSANVGPHHSNAANKMDPRVDSDLDGRASHSTNTYNTNAPGTTVGSGGVGHTGPATGSGAHTGLTGHHSTMGDMNQASATNSYATGPADSTAGPHKSNIANKADPRVDSDLSNETNRESGQRMGTSNFHNDVHKGSIGGAGVIPISGNAGPTSTKTFEEAQETGATGAGSSYNTSHHTTTGHGNKTAGPHKSDMANKLDPRVDSDLDGSKTIGGSQRV</sequence>
<feature type="compositionally biased region" description="Polar residues" evidence="1">
    <location>
        <begin position="218"/>
        <end position="238"/>
    </location>
</feature>
<feature type="compositionally biased region" description="Polar residues" evidence="1">
    <location>
        <begin position="365"/>
        <end position="377"/>
    </location>
</feature>
<feature type="compositionally biased region" description="Polar residues" evidence="1">
    <location>
        <begin position="322"/>
        <end position="331"/>
    </location>
</feature>
<feature type="region of interest" description="Disordered" evidence="1">
    <location>
        <begin position="1"/>
        <end position="271"/>
    </location>
</feature>
<feature type="compositionally biased region" description="Low complexity" evidence="1">
    <location>
        <begin position="24"/>
        <end position="41"/>
    </location>
</feature>
<name>S8BCU6_PENO1</name>
<feature type="compositionally biased region" description="Polar residues" evidence="1">
    <location>
        <begin position="123"/>
        <end position="151"/>
    </location>
</feature>
<feature type="compositionally biased region" description="Basic and acidic residues" evidence="1">
    <location>
        <begin position="154"/>
        <end position="165"/>
    </location>
</feature>
<feature type="compositionally biased region" description="Basic and acidic residues" evidence="1">
    <location>
        <begin position="241"/>
        <end position="252"/>
    </location>
</feature>
<accession>S8BCU6</accession>
<dbReference type="OrthoDB" id="2590867at2759"/>
<feature type="compositionally biased region" description="Low complexity" evidence="1">
    <location>
        <begin position="198"/>
        <end position="207"/>
    </location>
</feature>
<organism evidence="2 3">
    <name type="scientific">Penicillium oxalicum (strain 114-2 / CGMCC 5302)</name>
    <name type="common">Penicillium decumbens</name>
    <dbReference type="NCBI Taxonomy" id="933388"/>
    <lineage>
        <taxon>Eukaryota</taxon>
        <taxon>Fungi</taxon>
        <taxon>Dikarya</taxon>
        <taxon>Ascomycota</taxon>
        <taxon>Pezizomycotina</taxon>
        <taxon>Eurotiomycetes</taxon>
        <taxon>Eurotiomycetidae</taxon>
        <taxon>Eurotiales</taxon>
        <taxon>Aspergillaceae</taxon>
        <taxon>Penicillium</taxon>
    </lineage>
</organism>
<reference evidence="2 3" key="1">
    <citation type="journal article" date="2013" name="PLoS ONE">
        <title>Genomic and secretomic analyses reveal unique features of the lignocellulolytic enzyme system of Penicillium decumbens.</title>
        <authorList>
            <person name="Liu G."/>
            <person name="Zhang L."/>
            <person name="Wei X."/>
            <person name="Zou G."/>
            <person name="Qin Y."/>
            <person name="Ma L."/>
            <person name="Li J."/>
            <person name="Zheng H."/>
            <person name="Wang S."/>
            <person name="Wang C."/>
            <person name="Xun L."/>
            <person name="Zhao G.-P."/>
            <person name="Zhou Z."/>
            <person name="Qu Y."/>
        </authorList>
    </citation>
    <scope>NUCLEOTIDE SEQUENCE [LARGE SCALE GENOMIC DNA]</scope>
    <source>
        <strain evidence="3">114-2 / CGMCC 5302</strain>
    </source>
</reference>
<dbReference type="PANTHER" id="PTHR39606">
    <property type="entry name" value="SURFACE PROTEIN, PUTATIVE-RELATED"/>
    <property type="match status" value="1"/>
</dbReference>
<dbReference type="eggNOG" id="ENOG502S5EQ">
    <property type="taxonomic scope" value="Eukaryota"/>
</dbReference>